<dbReference type="GO" id="GO:0005737">
    <property type="term" value="C:cytoplasm"/>
    <property type="evidence" value="ECO:0007669"/>
    <property type="project" value="TreeGrafter"/>
</dbReference>
<keyword evidence="5" id="KW-0418">Kinase</keyword>
<dbReference type="GO" id="GO:0005524">
    <property type="term" value="F:ATP binding"/>
    <property type="evidence" value="ECO:0007669"/>
    <property type="project" value="UniProtKB-KW"/>
</dbReference>
<dbReference type="InterPro" id="IPR000719">
    <property type="entry name" value="Prot_kinase_dom"/>
</dbReference>
<evidence type="ECO:0000256" key="8">
    <source>
        <dbReference type="ARBA" id="ARBA00048679"/>
    </source>
</evidence>
<organism evidence="10 11">
    <name type="scientific">Ecytonucleospora hepatopenaei</name>
    <dbReference type="NCBI Taxonomy" id="646526"/>
    <lineage>
        <taxon>Eukaryota</taxon>
        <taxon>Fungi</taxon>
        <taxon>Fungi incertae sedis</taxon>
        <taxon>Microsporidia</taxon>
        <taxon>Enterocytozoonidae</taxon>
        <taxon>Ecytonucleospora</taxon>
    </lineage>
</organism>
<gene>
    <name evidence="10" type="primary">hrk1</name>
    <name evidence="10" type="ORF">EHP00_435</name>
</gene>
<proteinExistence type="predicted"/>
<dbReference type="InterPro" id="IPR011009">
    <property type="entry name" value="Kinase-like_dom_sf"/>
</dbReference>
<dbReference type="PANTHER" id="PTHR24419:SF18">
    <property type="entry name" value="SERINE_THREONINE-PROTEIN KINASE HASPIN"/>
    <property type="match status" value="1"/>
</dbReference>
<evidence type="ECO:0000256" key="5">
    <source>
        <dbReference type="ARBA" id="ARBA00022777"/>
    </source>
</evidence>
<comment type="catalytic activity">
    <reaction evidence="8">
        <text>L-seryl-[protein] + ATP = O-phospho-L-seryl-[protein] + ADP + H(+)</text>
        <dbReference type="Rhea" id="RHEA:17989"/>
        <dbReference type="Rhea" id="RHEA-COMP:9863"/>
        <dbReference type="Rhea" id="RHEA-COMP:11604"/>
        <dbReference type="ChEBI" id="CHEBI:15378"/>
        <dbReference type="ChEBI" id="CHEBI:29999"/>
        <dbReference type="ChEBI" id="CHEBI:30616"/>
        <dbReference type="ChEBI" id="CHEBI:83421"/>
        <dbReference type="ChEBI" id="CHEBI:456216"/>
        <dbReference type="EC" id="2.7.11.1"/>
    </reaction>
</comment>
<dbReference type="SMART" id="SM01331">
    <property type="entry name" value="DUF3635"/>
    <property type="match status" value="1"/>
</dbReference>
<evidence type="ECO:0000313" key="11">
    <source>
        <dbReference type="Proteomes" id="UP000192758"/>
    </source>
</evidence>
<evidence type="ECO:0000256" key="2">
    <source>
        <dbReference type="ARBA" id="ARBA00022527"/>
    </source>
</evidence>
<dbReference type="PANTHER" id="PTHR24419">
    <property type="entry name" value="INTERLEUKIN-1 RECEPTOR-ASSOCIATED KINASE"/>
    <property type="match status" value="1"/>
</dbReference>
<dbReference type="SUPFAM" id="SSF56112">
    <property type="entry name" value="Protein kinase-like (PK-like)"/>
    <property type="match status" value="1"/>
</dbReference>
<evidence type="ECO:0000256" key="7">
    <source>
        <dbReference type="ARBA" id="ARBA00047899"/>
    </source>
</evidence>
<name>A0A1W0E997_9MICR</name>
<keyword evidence="11" id="KW-1185">Reference proteome</keyword>
<keyword evidence="3" id="KW-0808">Transferase</keyword>
<reference evidence="10 11" key="1">
    <citation type="journal article" date="2017" name="Environ. Microbiol.">
        <title>Decay of the glycolytic pathway and adaptation to intranuclear parasitism within Enterocytozoonidae microsporidia.</title>
        <authorList>
            <person name="Wiredu Boakye D."/>
            <person name="Jaroenlak P."/>
            <person name="Prachumwat A."/>
            <person name="Williams T.A."/>
            <person name="Bateman K.S."/>
            <person name="Itsathitphaisarn O."/>
            <person name="Sritunyalucksana K."/>
            <person name="Paszkiewicz K.H."/>
            <person name="Moore K.A."/>
            <person name="Stentiford G.D."/>
            <person name="Williams B.A."/>
        </authorList>
    </citation>
    <scope>NUCLEOTIDE SEQUENCE [LARGE SCALE GENOMIC DNA]</scope>
    <source>
        <strain evidence="10 11">TH1</strain>
    </source>
</reference>
<comment type="catalytic activity">
    <reaction evidence="7">
        <text>L-threonyl-[protein] + ATP = O-phospho-L-threonyl-[protein] + ADP + H(+)</text>
        <dbReference type="Rhea" id="RHEA:46608"/>
        <dbReference type="Rhea" id="RHEA-COMP:11060"/>
        <dbReference type="Rhea" id="RHEA-COMP:11605"/>
        <dbReference type="ChEBI" id="CHEBI:15378"/>
        <dbReference type="ChEBI" id="CHEBI:30013"/>
        <dbReference type="ChEBI" id="CHEBI:30616"/>
        <dbReference type="ChEBI" id="CHEBI:61977"/>
        <dbReference type="ChEBI" id="CHEBI:456216"/>
        <dbReference type="EC" id="2.7.11.1"/>
    </reaction>
</comment>
<comment type="caution">
    <text evidence="10">The sequence shown here is derived from an EMBL/GenBank/DDBJ whole genome shotgun (WGS) entry which is preliminary data.</text>
</comment>
<evidence type="ECO:0000256" key="1">
    <source>
        <dbReference type="ARBA" id="ARBA00012513"/>
    </source>
</evidence>
<keyword evidence="2" id="KW-0723">Serine/threonine-protein kinase</keyword>
<evidence type="ECO:0000259" key="9">
    <source>
        <dbReference type="PROSITE" id="PS50011"/>
    </source>
</evidence>
<dbReference type="STRING" id="646526.A0A1W0E997"/>
<dbReference type="GO" id="GO:0000278">
    <property type="term" value="P:mitotic cell cycle"/>
    <property type="evidence" value="ECO:0007669"/>
    <property type="project" value="TreeGrafter"/>
</dbReference>
<feature type="domain" description="Protein kinase" evidence="9">
    <location>
        <begin position="314"/>
        <end position="617"/>
    </location>
</feature>
<dbReference type="VEuPathDB" id="MicrosporidiaDB:EHP00_435"/>
<dbReference type="GO" id="GO:0035556">
    <property type="term" value="P:intracellular signal transduction"/>
    <property type="evidence" value="ECO:0007669"/>
    <property type="project" value="TreeGrafter"/>
</dbReference>
<dbReference type="GO" id="GO:0005634">
    <property type="term" value="C:nucleus"/>
    <property type="evidence" value="ECO:0007669"/>
    <property type="project" value="TreeGrafter"/>
</dbReference>
<dbReference type="EMBL" id="MNPJ01000003">
    <property type="protein sequence ID" value="OQS55739.1"/>
    <property type="molecule type" value="Genomic_DNA"/>
</dbReference>
<dbReference type="Proteomes" id="UP000192758">
    <property type="component" value="Unassembled WGS sequence"/>
</dbReference>
<keyword evidence="4" id="KW-0547">Nucleotide-binding</keyword>
<evidence type="ECO:0000256" key="4">
    <source>
        <dbReference type="ARBA" id="ARBA00022741"/>
    </source>
</evidence>
<keyword evidence="6" id="KW-0067">ATP-binding</keyword>
<dbReference type="PROSITE" id="PS50011">
    <property type="entry name" value="PROTEIN_KINASE_DOM"/>
    <property type="match status" value="1"/>
</dbReference>
<dbReference type="Gene3D" id="1.10.510.10">
    <property type="entry name" value="Transferase(Phosphotransferase) domain 1"/>
    <property type="match status" value="1"/>
</dbReference>
<evidence type="ECO:0000313" key="10">
    <source>
        <dbReference type="EMBL" id="OQS55739.1"/>
    </source>
</evidence>
<dbReference type="Pfam" id="PF12330">
    <property type="entry name" value="Haspin_kinase"/>
    <property type="match status" value="1"/>
</dbReference>
<sequence length="617" mass="73236">MFEKEDNLTMEQTKCNGKNFQAHINLKIKNNNFSKNGQLKLEKILSSKFNCFDLNSEEQENNSFGNLMKIKAKSTLKDQKEKEILKNLHFDEIKDEISNRKKFKSIVLTVNDKPKNEITLINNYRINPSSFFNNRMFLPTSDIHSYLTQKFINYDKNTIFYNIKQSSNNHDITHKQKFYKHKIHKKLLSKHFLKNNKEKNLFFTKTRNSSVILIPKTKKIFIDIKNTKTNDVKAVFIQKQIKTKEIVKQQPPIDNLKHSRIYHKKTRSIVFKNKKHSTEPDMPEIFYYDLGTPVDLENFKKTLNIADIDFYELPKNPVKIKEASFSHVFKVNMGNNTLFLPTENYLILKIIDFNDFYTEANFVKEVFTLKTLERYGYTCKFNYSCIATGDVSQDYISALNSYKSCSEAITPFLQSKSKRYGCVFMENGGEDLETFNFKNFEESHYFMTTLIKMMINLQNELKYEHRDLHWGNVLINRKDSTEKNNCVVNDYDQIQKNTKLDINLIDFSLSRFSDNNFLVYTDFENKKHNWIFEGDASEDNQFEVYRSMKTHTKSWADFNEYNNVLWIKYLIEKVYGKTQTLNNNACIFYKKAIENLKDIKTLEELLKYFIDNKDKHN</sequence>
<dbReference type="GO" id="GO:0072354">
    <property type="term" value="F:histone H3T3 kinase activity"/>
    <property type="evidence" value="ECO:0007669"/>
    <property type="project" value="TreeGrafter"/>
</dbReference>
<evidence type="ECO:0000256" key="3">
    <source>
        <dbReference type="ARBA" id="ARBA00022679"/>
    </source>
</evidence>
<protein>
    <recommendedName>
        <fullName evidence="1">non-specific serine/threonine protein kinase</fullName>
        <ecNumber evidence="1">2.7.11.1</ecNumber>
    </recommendedName>
</protein>
<dbReference type="OrthoDB" id="5327538at2759"/>
<dbReference type="EC" id="2.7.11.1" evidence="1"/>
<evidence type="ECO:0000256" key="6">
    <source>
        <dbReference type="ARBA" id="ARBA00022840"/>
    </source>
</evidence>
<dbReference type="InterPro" id="IPR024604">
    <property type="entry name" value="GSG2_C"/>
</dbReference>
<accession>A0A1W0E997</accession>
<dbReference type="AlphaFoldDB" id="A0A1W0E997"/>